<dbReference type="SUPFAM" id="SSF54001">
    <property type="entry name" value="Cysteine proteinases"/>
    <property type="match status" value="1"/>
</dbReference>
<comment type="similarity">
    <text evidence="1">Belongs to the arylamine N-acetyltransferase family.</text>
</comment>
<sequence>MVTPVRSADAALLFEEHQALRRRYSFNNLNNLLNGTPALDADAIAANLQRYGGGYCHELNLHLAHRLRERGLMPRLVQARVLYRNPEPQPPRTHTALRLRTEEGEWLCDAGFGTGPIAPLALVADTVQQQETLAFQLRQEGPQDWLLTLQEGGQWQSLYRFDATEIWPADVAVANHYSASAPTSLFSANLVLTHYRDGRRLVLFNNRLMDGRLIERIDSPARLGQLLRERFAIELSEAEVARLHEIARRATAAG</sequence>
<dbReference type="Gene3D" id="2.40.128.150">
    <property type="entry name" value="Cysteine proteinases"/>
    <property type="match status" value="1"/>
</dbReference>
<gene>
    <name evidence="2" type="ORF">ACFOW7_17970</name>
</gene>
<dbReference type="InterPro" id="IPR001447">
    <property type="entry name" value="Arylamine_N-AcTrfase"/>
</dbReference>
<dbReference type="Pfam" id="PF00797">
    <property type="entry name" value="Acetyltransf_2"/>
    <property type="match status" value="1"/>
</dbReference>
<dbReference type="RefSeq" id="WP_378166928.1">
    <property type="nucleotide sequence ID" value="NZ_JBHSBU010000001.1"/>
</dbReference>
<protein>
    <submittedName>
        <fullName evidence="2">Arylamine N-acetyltransferase</fullName>
    </submittedName>
</protein>
<dbReference type="InterPro" id="IPR038765">
    <property type="entry name" value="Papain-like_cys_pep_sf"/>
</dbReference>
<evidence type="ECO:0000313" key="2">
    <source>
        <dbReference type="EMBL" id="MFC4161228.1"/>
    </source>
</evidence>
<dbReference type="Proteomes" id="UP001595791">
    <property type="component" value="Unassembled WGS sequence"/>
</dbReference>
<proteinExistence type="inferred from homology"/>
<keyword evidence="3" id="KW-1185">Reference proteome</keyword>
<evidence type="ECO:0000256" key="1">
    <source>
        <dbReference type="ARBA" id="ARBA00006547"/>
    </source>
</evidence>
<dbReference type="EMBL" id="JBHSBU010000001">
    <property type="protein sequence ID" value="MFC4161228.1"/>
    <property type="molecule type" value="Genomic_DNA"/>
</dbReference>
<name>A0ABV8MVT5_9NEIS</name>
<dbReference type="Gene3D" id="3.30.2140.10">
    <property type="entry name" value="Arylamine N-acetyltransferase"/>
    <property type="match status" value="1"/>
</dbReference>
<organism evidence="2 3">
    <name type="scientific">Chitinimonas lacunae</name>
    <dbReference type="NCBI Taxonomy" id="1963018"/>
    <lineage>
        <taxon>Bacteria</taxon>
        <taxon>Pseudomonadati</taxon>
        <taxon>Pseudomonadota</taxon>
        <taxon>Betaproteobacteria</taxon>
        <taxon>Neisseriales</taxon>
        <taxon>Chitinibacteraceae</taxon>
        <taxon>Chitinimonas</taxon>
    </lineage>
</organism>
<reference evidence="3" key="1">
    <citation type="journal article" date="2019" name="Int. J. Syst. Evol. Microbiol.">
        <title>The Global Catalogue of Microorganisms (GCM) 10K type strain sequencing project: providing services to taxonomists for standard genome sequencing and annotation.</title>
        <authorList>
            <consortium name="The Broad Institute Genomics Platform"/>
            <consortium name="The Broad Institute Genome Sequencing Center for Infectious Disease"/>
            <person name="Wu L."/>
            <person name="Ma J."/>
        </authorList>
    </citation>
    <scope>NUCLEOTIDE SEQUENCE [LARGE SCALE GENOMIC DNA]</scope>
    <source>
        <strain evidence="3">LMG 29894</strain>
    </source>
</reference>
<dbReference type="PANTHER" id="PTHR11786">
    <property type="entry name" value="N-HYDROXYARYLAMINE O-ACETYLTRANSFERASE"/>
    <property type="match status" value="1"/>
</dbReference>
<comment type="caution">
    <text evidence="2">The sequence shown here is derived from an EMBL/GenBank/DDBJ whole genome shotgun (WGS) entry which is preliminary data.</text>
</comment>
<accession>A0ABV8MVT5</accession>
<dbReference type="PANTHER" id="PTHR11786:SF0">
    <property type="entry name" value="ARYLAMINE N-ACETYLTRANSFERASE 4-RELATED"/>
    <property type="match status" value="1"/>
</dbReference>
<evidence type="ECO:0000313" key="3">
    <source>
        <dbReference type="Proteomes" id="UP001595791"/>
    </source>
</evidence>